<name>A0A7X3G3L8_9BURK</name>
<sequence length="203" mass="22817">MTRALPRSRMFAPLVYLAAVVLLVEEWCWDLGMRLARALARWPALAALEARVRTLPPYAALCAFVLPGLLLFPVKLLALLAIAHGHALSGIATIVVAKVGGAAVVARIYVLTLPTLLAVGWFARCHDWFMGAKTRCLDYWRTSHACHLASRAARGLRVGYRRLLRRLRARPADASGRHASRLVRVLRRFVVQWRARRRQPTDR</sequence>
<proteinExistence type="predicted"/>
<dbReference type="RefSeq" id="WP_056328494.1">
    <property type="nucleotide sequence ID" value="NZ_WSES01000008.1"/>
</dbReference>
<dbReference type="Proteomes" id="UP000443353">
    <property type="component" value="Unassembled WGS sequence"/>
</dbReference>
<keyword evidence="1" id="KW-0812">Transmembrane</keyword>
<gene>
    <name evidence="2" type="ORF">GPY61_24600</name>
</gene>
<dbReference type="AlphaFoldDB" id="A0A7X3G3L8"/>
<feature type="transmembrane region" description="Helical" evidence="1">
    <location>
        <begin position="58"/>
        <end position="83"/>
    </location>
</feature>
<evidence type="ECO:0000313" key="3">
    <source>
        <dbReference type="Proteomes" id="UP000443353"/>
    </source>
</evidence>
<accession>A0A7X3G3L8</accession>
<protein>
    <recommendedName>
        <fullName evidence="4">Transmembrane protein</fullName>
    </recommendedName>
</protein>
<keyword evidence="1" id="KW-1133">Transmembrane helix</keyword>
<keyword evidence="3" id="KW-1185">Reference proteome</keyword>
<dbReference type="EMBL" id="WSES01000008">
    <property type="protein sequence ID" value="MVW63105.1"/>
    <property type="molecule type" value="Genomic_DNA"/>
</dbReference>
<organism evidence="2 3">
    <name type="scientific">Massilia cellulosiltytica</name>
    <dbReference type="NCBI Taxonomy" id="2683234"/>
    <lineage>
        <taxon>Bacteria</taxon>
        <taxon>Pseudomonadati</taxon>
        <taxon>Pseudomonadota</taxon>
        <taxon>Betaproteobacteria</taxon>
        <taxon>Burkholderiales</taxon>
        <taxon>Oxalobacteraceae</taxon>
        <taxon>Telluria group</taxon>
        <taxon>Massilia</taxon>
    </lineage>
</organism>
<evidence type="ECO:0008006" key="4">
    <source>
        <dbReference type="Google" id="ProtNLM"/>
    </source>
</evidence>
<evidence type="ECO:0000313" key="2">
    <source>
        <dbReference type="EMBL" id="MVW63105.1"/>
    </source>
</evidence>
<reference evidence="2 3" key="1">
    <citation type="submission" date="2019-12" db="EMBL/GenBank/DDBJ databases">
        <authorList>
            <person name="Li C."/>
            <person name="Zhao J."/>
        </authorList>
    </citation>
    <scope>NUCLEOTIDE SEQUENCE [LARGE SCALE GENOMIC DNA]</scope>
    <source>
        <strain evidence="2 3">NEAU-DD11</strain>
    </source>
</reference>
<feature type="transmembrane region" description="Helical" evidence="1">
    <location>
        <begin position="95"/>
        <end position="123"/>
    </location>
</feature>
<comment type="caution">
    <text evidence="2">The sequence shown here is derived from an EMBL/GenBank/DDBJ whole genome shotgun (WGS) entry which is preliminary data.</text>
</comment>
<evidence type="ECO:0000256" key="1">
    <source>
        <dbReference type="SAM" id="Phobius"/>
    </source>
</evidence>
<keyword evidence="1" id="KW-0472">Membrane</keyword>